<feature type="compositionally biased region" description="Polar residues" evidence="1">
    <location>
        <begin position="205"/>
        <end position="214"/>
    </location>
</feature>
<feature type="compositionally biased region" description="Basic and acidic residues" evidence="1">
    <location>
        <begin position="191"/>
        <end position="202"/>
    </location>
</feature>
<sequence length="348" mass="38305">MGDKADTRCHTPFLLMCFCTKDDADDGYGKNEVNTPEVADLGQEPETSLPSLPVGSNESAIAQEKKSAKEVVLQKSVLNEEAVLPEKKTNGEQAPDIQQGPKTNLQDADRKAVEIQASEVNSKAQASNTETAGNKADSNSPKDPTPARASRISYENKAEAKPSGTEVAGNKADSNPSTDPSPPPRASRVSYAKDESEKKTESETPASPTSVTTEKPFSYSGFVVTLRRGLRIVHVSVKRGAAERHEKDLKLNREKTALLFVKQPRTKYFVRDLQAIRKGHEEGSQALAKLKSDKFLPATVKEQFMSRSLSLIFSTVAIDFICQNEEQMEMLSRGFQEMMKRLKEKNKV</sequence>
<dbReference type="Gene3D" id="2.30.29.30">
    <property type="entry name" value="Pleckstrin-homology domain (PH domain)/Phosphotyrosine-binding domain (PTB)"/>
    <property type="match status" value="1"/>
</dbReference>
<feature type="compositionally biased region" description="Polar residues" evidence="1">
    <location>
        <begin position="45"/>
        <end position="60"/>
    </location>
</feature>
<evidence type="ECO:0000256" key="1">
    <source>
        <dbReference type="SAM" id="MobiDB-lite"/>
    </source>
</evidence>
<feature type="compositionally biased region" description="Polar residues" evidence="1">
    <location>
        <begin position="118"/>
        <end position="142"/>
    </location>
</feature>
<accession>A0A7S2V059</accession>
<gene>
    <name evidence="2" type="ORF">FJAP1339_LOCUS7048</name>
</gene>
<protein>
    <submittedName>
        <fullName evidence="2">Uncharacterized protein</fullName>
    </submittedName>
</protein>
<name>A0A7S2V059_9STRA</name>
<proteinExistence type="predicted"/>
<reference evidence="2" key="1">
    <citation type="submission" date="2021-01" db="EMBL/GenBank/DDBJ databases">
        <authorList>
            <person name="Corre E."/>
            <person name="Pelletier E."/>
            <person name="Niang G."/>
            <person name="Scheremetjew M."/>
            <person name="Finn R."/>
            <person name="Kale V."/>
            <person name="Holt S."/>
            <person name="Cochrane G."/>
            <person name="Meng A."/>
            <person name="Brown T."/>
            <person name="Cohen L."/>
        </authorList>
    </citation>
    <scope>NUCLEOTIDE SEQUENCE</scope>
    <source>
        <strain evidence="2">CCMP1661</strain>
    </source>
</reference>
<evidence type="ECO:0000313" key="2">
    <source>
        <dbReference type="EMBL" id="CAD9865516.1"/>
    </source>
</evidence>
<feature type="region of interest" description="Disordered" evidence="1">
    <location>
        <begin position="26"/>
        <end position="214"/>
    </location>
</feature>
<dbReference type="EMBL" id="HBHR01014231">
    <property type="protein sequence ID" value="CAD9865516.1"/>
    <property type="molecule type" value="Transcribed_RNA"/>
</dbReference>
<dbReference type="InterPro" id="IPR011993">
    <property type="entry name" value="PH-like_dom_sf"/>
</dbReference>
<dbReference type="AlphaFoldDB" id="A0A7S2V059"/>
<organism evidence="2">
    <name type="scientific">Fibrocapsa japonica</name>
    <dbReference type="NCBI Taxonomy" id="94617"/>
    <lineage>
        <taxon>Eukaryota</taxon>
        <taxon>Sar</taxon>
        <taxon>Stramenopiles</taxon>
        <taxon>Ochrophyta</taxon>
        <taxon>Raphidophyceae</taxon>
        <taxon>Chattonellales</taxon>
        <taxon>Chattonellaceae</taxon>
        <taxon>Fibrocapsa</taxon>
    </lineage>
</organism>